<evidence type="ECO:0000313" key="1">
    <source>
        <dbReference type="EMBL" id="ELK37251.1"/>
    </source>
</evidence>
<evidence type="ECO:0000313" key="2">
    <source>
        <dbReference type="Proteomes" id="UP000010556"/>
    </source>
</evidence>
<protein>
    <submittedName>
        <fullName evidence="1">Uncharacterized protein</fullName>
    </submittedName>
</protein>
<keyword evidence="2" id="KW-1185">Reference proteome</keyword>
<organism evidence="1 2">
    <name type="scientific">Myotis davidii</name>
    <name type="common">David's myotis</name>
    <dbReference type="NCBI Taxonomy" id="225400"/>
    <lineage>
        <taxon>Eukaryota</taxon>
        <taxon>Metazoa</taxon>
        <taxon>Chordata</taxon>
        <taxon>Craniata</taxon>
        <taxon>Vertebrata</taxon>
        <taxon>Euteleostomi</taxon>
        <taxon>Mammalia</taxon>
        <taxon>Eutheria</taxon>
        <taxon>Laurasiatheria</taxon>
        <taxon>Chiroptera</taxon>
        <taxon>Yangochiroptera</taxon>
        <taxon>Vespertilionidae</taxon>
        <taxon>Myotis</taxon>
    </lineage>
</organism>
<sequence length="61" mass="7314">MEVFIGHLRGWSSTEKSKQRDGFQSHCSVVNESHRNSYTRQRKLPRAELYSRCWSNKEHFT</sequence>
<name>L5MFS9_MYODS</name>
<proteinExistence type="predicted"/>
<accession>L5MFS9</accession>
<gene>
    <name evidence="1" type="ORF">MDA_GLEAN10011733</name>
</gene>
<dbReference type="Proteomes" id="UP000010556">
    <property type="component" value="Unassembled WGS sequence"/>
</dbReference>
<reference evidence="2" key="1">
    <citation type="journal article" date="2013" name="Science">
        <title>Comparative analysis of bat genomes provides insight into the evolution of flight and immunity.</title>
        <authorList>
            <person name="Zhang G."/>
            <person name="Cowled C."/>
            <person name="Shi Z."/>
            <person name="Huang Z."/>
            <person name="Bishop-Lilly K.A."/>
            <person name="Fang X."/>
            <person name="Wynne J.W."/>
            <person name="Xiong Z."/>
            <person name="Baker M.L."/>
            <person name="Zhao W."/>
            <person name="Tachedjian M."/>
            <person name="Zhu Y."/>
            <person name="Zhou P."/>
            <person name="Jiang X."/>
            <person name="Ng J."/>
            <person name="Yang L."/>
            <person name="Wu L."/>
            <person name="Xiao J."/>
            <person name="Feng Y."/>
            <person name="Chen Y."/>
            <person name="Sun X."/>
            <person name="Zhang Y."/>
            <person name="Marsh G.A."/>
            <person name="Crameri G."/>
            <person name="Broder C.C."/>
            <person name="Frey K.G."/>
            <person name="Wang L.F."/>
            <person name="Wang J."/>
        </authorList>
    </citation>
    <scope>NUCLEOTIDE SEQUENCE [LARGE SCALE GENOMIC DNA]</scope>
</reference>
<dbReference type="EMBL" id="KB100874">
    <property type="protein sequence ID" value="ELK37251.1"/>
    <property type="molecule type" value="Genomic_DNA"/>
</dbReference>
<dbReference type="AlphaFoldDB" id="L5MFS9"/>